<protein>
    <submittedName>
        <fullName evidence="2">Holin protein</fullName>
    </submittedName>
</protein>
<dbReference type="GO" id="GO:0001907">
    <property type="term" value="P:symbiont-mediated killing of host cell"/>
    <property type="evidence" value="ECO:0007669"/>
    <property type="project" value="InterPro"/>
</dbReference>
<dbReference type="PIRSF" id="PIRSF030786">
    <property type="entry name" value="Lysis_S"/>
    <property type="match status" value="1"/>
</dbReference>
<dbReference type="GO" id="GO:0140911">
    <property type="term" value="F:pore-forming activity"/>
    <property type="evidence" value="ECO:0007669"/>
    <property type="project" value="InterPro"/>
</dbReference>
<dbReference type="AlphaFoldDB" id="A0A0T9PSS2"/>
<feature type="transmembrane region" description="Helical" evidence="1">
    <location>
        <begin position="35"/>
        <end position="57"/>
    </location>
</feature>
<dbReference type="Proteomes" id="UP000038204">
    <property type="component" value="Unassembled WGS sequence"/>
</dbReference>
<dbReference type="RefSeq" id="WP_041175774.1">
    <property type="nucleotide sequence ID" value="NZ_CHJS01000001.1"/>
</dbReference>
<evidence type="ECO:0000256" key="1">
    <source>
        <dbReference type="SAM" id="Phobius"/>
    </source>
</evidence>
<reference evidence="2 3" key="1">
    <citation type="submission" date="2015-03" db="EMBL/GenBank/DDBJ databases">
        <authorList>
            <person name="Murphy D."/>
        </authorList>
    </citation>
    <scope>NUCLEOTIDE SEQUENCE [LARGE SCALE GENOMIC DNA]</scope>
    <source>
        <strain evidence="2 3">Y233</strain>
    </source>
</reference>
<keyword evidence="1" id="KW-0812">Transmembrane</keyword>
<dbReference type="InterPro" id="IPR007054">
    <property type="entry name" value="Lysis_S"/>
</dbReference>
<accession>A0A0T9PSS2</accession>
<evidence type="ECO:0000313" key="3">
    <source>
        <dbReference type="Proteomes" id="UP000038204"/>
    </source>
</evidence>
<name>A0A0T9PSS2_9GAMM</name>
<keyword evidence="1" id="KW-1133">Transmembrane helix</keyword>
<keyword evidence="1" id="KW-0472">Membrane</keyword>
<proteinExistence type="predicted"/>
<organism evidence="2 3">
    <name type="scientific">Yersinia similis</name>
    <dbReference type="NCBI Taxonomy" id="367190"/>
    <lineage>
        <taxon>Bacteria</taxon>
        <taxon>Pseudomonadati</taxon>
        <taxon>Pseudomonadota</taxon>
        <taxon>Gammaproteobacteria</taxon>
        <taxon>Enterobacterales</taxon>
        <taxon>Yersiniaceae</taxon>
        <taxon>Yersinia</taxon>
    </lineage>
</organism>
<sequence length="71" mass="8053">MRIGNITTAVSYTVSGSSFIFWVKELIARFTPDEWTVIGVLGSLLFMVLTFLLNAGVKIWDRRHGYKQDGE</sequence>
<dbReference type="EMBL" id="CQBK01000009">
    <property type="protein sequence ID" value="CNH79867.1"/>
    <property type="molecule type" value="Genomic_DNA"/>
</dbReference>
<evidence type="ECO:0000313" key="2">
    <source>
        <dbReference type="EMBL" id="CNH79867.1"/>
    </source>
</evidence>
<gene>
    <name evidence="2" type="ORF">ERS008667_01554</name>
</gene>
<dbReference type="Pfam" id="PF04971">
    <property type="entry name" value="Phage_holin_2_1"/>
    <property type="match status" value="1"/>
</dbReference>